<reference evidence="2 3" key="1">
    <citation type="submission" date="2024-09" db="EMBL/GenBank/DDBJ databases">
        <authorList>
            <person name="Sun Q."/>
            <person name="Mori K."/>
        </authorList>
    </citation>
    <scope>NUCLEOTIDE SEQUENCE [LARGE SCALE GENOMIC DNA]</scope>
    <source>
        <strain evidence="2 3">JCM 15389</strain>
    </source>
</reference>
<evidence type="ECO:0000313" key="2">
    <source>
        <dbReference type="EMBL" id="MFC0082063.1"/>
    </source>
</evidence>
<dbReference type="RefSeq" id="WP_377789481.1">
    <property type="nucleotide sequence ID" value="NZ_JBHLYQ010000068.1"/>
</dbReference>
<sequence length="60" mass="6825">MSQPSFAPILVQDRARPAEHLHAPRPWWGQRPGDRRGRPRLPRHQRGVPGPDQGYALLLA</sequence>
<accession>A0ABV6C436</accession>
<protein>
    <submittedName>
        <fullName evidence="2">Uncharacterized protein</fullName>
    </submittedName>
</protein>
<evidence type="ECO:0000256" key="1">
    <source>
        <dbReference type="SAM" id="MobiDB-lite"/>
    </source>
</evidence>
<feature type="compositionally biased region" description="Basic and acidic residues" evidence="1">
    <location>
        <begin position="13"/>
        <end position="22"/>
    </location>
</feature>
<evidence type="ECO:0000313" key="3">
    <source>
        <dbReference type="Proteomes" id="UP001589788"/>
    </source>
</evidence>
<feature type="region of interest" description="Disordered" evidence="1">
    <location>
        <begin position="1"/>
        <end position="54"/>
    </location>
</feature>
<dbReference type="Proteomes" id="UP001589788">
    <property type="component" value="Unassembled WGS sequence"/>
</dbReference>
<dbReference type="EMBL" id="JBHLYQ010000068">
    <property type="protein sequence ID" value="MFC0082063.1"/>
    <property type="molecule type" value="Genomic_DNA"/>
</dbReference>
<name>A0ABV6C436_9ACTN</name>
<feature type="compositionally biased region" description="Basic residues" evidence="1">
    <location>
        <begin position="37"/>
        <end position="46"/>
    </location>
</feature>
<comment type="caution">
    <text evidence="2">The sequence shown here is derived from an EMBL/GenBank/DDBJ whole genome shotgun (WGS) entry which is preliminary data.</text>
</comment>
<organism evidence="2 3">
    <name type="scientific">Aciditerrimonas ferrireducens</name>
    <dbReference type="NCBI Taxonomy" id="667306"/>
    <lineage>
        <taxon>Bacteria</taxon>
        <taxon>Bacillati</taxon>
        <taxon>Actinomycetota</taxon>
        <taxon>Acidimicrobiia</taxon>
        <taxon>Acidimicrobiales</taxon>
        <taxon>Acidimicrobiaceae</taxon>
        <taxon>Aciditerrimonas</taxon>
    </lineage>
</organism>
<feature type="non-terminal residue" evidence="2">
    <location>
        <position position="60"/>
    </location>
</feature>
<gene>
    <name evidence="2" type="ORF">ACFFRE_07865</name>
</gene>
<proteinExistence type="predicted"/>
<keyword evidence="3" id="KW-1185">Reference proteome</keyword>